<dbReference type="Gene3D" id="1.20.1640.10">
    <property type="entry name" value="Multidrug efflux transporter AcrB transmembrane domain"/>
    <property type="match status" value="1"/>
</dbReference>
<dbReference type="STRING" id="391936.S7S_14210"/>
<evidence type="ECO:0000313" key="3">
    <source>
        <dbReference type="Proteomes" id="UP000006764"/>
    </source>
</evidence>
<keyword evidence="1" id="KW-0472">Membrane</keyword>
<name>A0A0B4XLV7_9GAMM</name>
<dbReference type="Proteomes" id="UP000006764">
    <property type="component" value="Chromosome"/>
</dbReference>
<dbReference type="SUPFAM" id="SSF82866">
    <property type="entry name" value="Multidrug efflux transporter AcrB transmembrane domain"/>
    <property type="match status" value="1"/>
</dbReference>
<dbReference type="KEGG" id="apac:S7S_14210"/>
<dbReference type="AlphaFoldDB" id="A0A0B4XLV7"/>
<organism evidence="2 3">
    <name type="scientific">Isoalcanivorax pacificus W11-5</name>
    <dbReference type="NCBI Taxonomy" id="391936"/>
    <lineage>
        <taxon>Bacteria</taxon>
        <taxon>Pseudomonadati</taxon>
        <taxon>Pseudomonadota</taxon>
        <taxon>Gammaproteobacteria</taxon>
        <taxon>Oceanospirillales</taxon>
        <taxon>Alcanivoracaceae</taxon>
        <taxon>Isoalcanivorax</taxon>
    </lineage>
</organism>
<sequence>MLTAPIVTRWNRSPAIRQDVDAAMIDGTLKCLRSMLMTMVTTTFELMPLLWKSNVGADMSARIMKPVVGRLWFCMSLTPLGTAGGLCHLVSLAVQRLRAPSRRPQSSD</sequence>
<evidence type="ECO:0000256" key="1">
    <source>
        <dbReference type="SAM" id="Phobius"/>
    </source>
</evidence>
<accession>A0A0B4XLV7</accession>
<keyword evidence="3" id="KW-1185">Reference proteome</keyword>
<feature type="transmembrane region" description="Helical" evidence="1">
    <location>
        <begin position="71"/>
        <end position="94"/>
    </location>
</feature>
<evidence type="ECO:0000313" key="2">
    <source>
        <dbReference type="EMBL" id="AJD49254.1"/>
    </source>
</evidence>
<keyword evidence="1" id="KW-0812">Transmembrane</keyword>
<gene>
    <name evidence="2" type="ORF">S7S_14210</name>
</gene>
<reference evidence="2 3" key="1">
    <citation type="journal article" date="2012" name="J. Bacteriol.">
        <title>Genome sequence of an alkane-degrading bacterium, Alcanivorax pacificus type strain W11-5, isolated from deep sea sediment.</title>
        <authorList>
            <person name="Lai Q."/>
            <person name="Shao Z."/>
        </authorList>
    </citation>
    <scope>NUCLEOTIDE SEQUENCE [LARGE SCALE GENOMIC DNA]</scope>
    <source>
        <strain evidence="2 3">W11-5</strain>
    </source>
</reference>
<proteinExistence type="predicted"/>
<protein>
    <submittedName>
        <fullName evidence="2">CzcA family heavy metal efflux pump</fullName>
    </submittedName>
</protein>
<dbReference type="EMBL" id="CP004387">
    <property type="protein sequence ID" value="AJD49254.1"/>
    <property type="molecule type" value="Genomic_DNA"/>
</dbReference>
<feature type="transmembrane region" description="Helical" evidence="1">
    <location>
        <begin position="34"/>
        <end position="51"/>
    </location>
</feature>
<keyword evidence="1" id="KW-1133">Transmembrane helix</keyword>
<dbReference type="HOGENOM" id="CLU_2191401_0_0_6"/>